<name>A0A4Y3WEL4_NITWI</name>
<organism evidence="2 3">
    <name type="scientific">Nitrobacter winogradskyi</name>
    <name type="common">Nitrobacter agilis</name>
    <dbReference type="NCBI Taxonomy" id="913"/>
    <lineage>
        <taxon>Bacteria</taxon>
        <taxon>Pseudomonadati</taxon>
        <taxon>Pseudomonadota</taxon>
        <taxon>Alphaproteobacteria</taxon>
        <taxon>Hyphomicrobiales</taxon>
        <taxon>Nitrobacteraceae</taxon>
        <taxon>Nitrobacter</taxon>
    </lineage>
</organism>
<reference evidence="2 3" key="1">
    <citation type="submission" date="2019-06" db="EMBL/GenBank/DDBJ databases">
        <title>Whole genome shotgun sequence of Nitrobacter winogradskyi NBRC 14297.</title>
        <authorList>
            <person name="Hosoyama A."/>
            <person name="Uohara A."/>
            <person name="Ohji S."/>
            <person name="Ichikawa N."/>
        </authorList>
    </citation>
    <scope>NUCLEOTIDE SEQUENCE [LARGE SCALE GENOMIC DNA]</scope>
    <source>
        <strain evidence="2 3">NBRC 14297</strain>
    </source>
</reference>
<feature type="region of interest" description="Disordered" evidence="1">
    <location>
        <begin position="1"/>
        <end position="57"/>
    </location>
</feature>
<evidence type="ECO:0008006" key="4">
    <source>
        <dbReference type="Google" id="ProtNLM"/>
    </source>
</evidence>
<feature type="compositionally biased region" description="Basic and acidic residues" evidence="1">
    <location>
        <begin position="1"/>
        <end position="10"/>
    </location>
</feature>
<gene>
    <name evidence="2" type="ORF">NWI01_32250</name>
</gene>
<dbReference type="RefSeq" id="WP_141385061.1">
    <property type="nucleotide sequence ID" value="NZ_BJNF01000101.1"/>
</dbReference>
<dbReference type="Proteomes" id="UP000318825">
    <property type="component" value="Unassembled WGS sequence"/>
</dbReference>
<comment type="caution">
    <text evidence="2">The sequence shown here is derived from an EMBL/GenBank/DDBJ whole genome shotgun (WGS) entry which is preliminary data.</text>
</comment>
<accession>A0A4Y3WEL4</accession>
<dbReference type="Pfam" id="PF11843">
    <property type="entry name" value="DUF3363"/>
    <property type="match status" value="1"/>
</dbReference>
<dbReference type="OrthoDB" id="9809969at2"/>
<sequence length="654" mass="72428">MPEHSDDRFRPKVAPPKSRGSARAPKFTSRVLKAASKVGPASGGTLRRQPSRGGARFGRGHVAAKFAGQSLRGNARRVVIKTRLVNLAKVGPHATIRHLRYIERDGVTKDGSKAHAYGPATDAADIDAFEQRGRGDRHQFRFIVSAEDAGDISDLKTYTRDLMSRMEADLGTKLDWVAVDHWNTDNPHTHIVLRGRQPDGSDLIIARDYIASGMRNRARELATEWLGPRTEMEIRNGMLRQVDQERWTGLDRMINREAEAGVVNLLSEPADAQARVRRTAMIGRLQKLTDMGLADHTGNCIWTLHADAKATLRKMGERGDIIRTMQRAMTGLKRDFVVLDGASAQSPVVGRIVDKGLADELYDRGYLIVDGIDCRAHYVPLAANADLEALPIGGIVETRAATERTADRTIAGLAANGIYRTDHHLAIERAEATPEHDPDSFIAAHVRRLEALRRAGIVERVEDGVWRVPADLAERGKAYDARRLGGVDVELRSHLPIDRQTRAIGATWLDRQRFGDLSGLGQSGFGAEVRDAMRNREDYLIEQGLAERRGQRVIFARNLLTTLRNREIEAAAKKIAGETGLQHRAVQEGERVSGVYRRSAMLASGRFVMLDDGMGFSLVPWRPVLEKHLGQSVAGIARGNSVSWMFRRQRGMGA</sequence>
<proteinExistence type="predicted"/>
<dbReference type="EMBL" id="BJNF01000101">
    <property type="protein sequence ID" value="GEC17333.1"/>
    <property type="molecule type" value="Genomic_DNA"/>
</dbReference>
<dbReference type="InterPro" id="IPR021795">
    <property type="entry name" value="DUF3363"/>
</dbReference>
<protein>
    <recommendedName>
        <fullName evidence="4">Type VI secretion protein</fullName>
    </recommendedName>
</protein>
<evidence type="ECO:0000313" key="3">
    <source>
        <dbReference type="Proteomes" id="UP000318825"/>
    </source>
</evidence>
<evidence type="ECO:0000256" key="1">
    <source>
        <dbReference type="SAM" id="MobiDB-lite"/>
    </source>
</evidence>
<evidence type="ECO:0000313" key="2">
    <source>
        <dbReference type="EMBL" id="GEC17333.1"/>
    </source>
</evidence>
<dbReference type="AlphaFoldDB" id="A0A4Y3WEL4"/>